<dbReference type="RefSeq" id="WP_197003249.1">
    <property type="nucleotide sequence ID" value="NZ_BONS01000039.1"/>
</dbReference>
<keyword evidence="1" id="KW-0547">Nucleotide-binding</keyword>
<dbReference type="Proteomes" id="UP000622552">
    <property type="component" value="Unassembled WGS sequence"/>
</dbReference>
<dbReference type="PANTHER" id="PTHR24220">
    <property type="entry name" value="IMPORT ATP-BINDING PROTEIN"/>
    <property type="match status" value="1"/>
</dbReference>
<accession>A0A8J7G9I1</accession>
<dbReference type="Gene3D" id="3.40.50.300">
    <property type="entry name" value="P-loop containing nucleotide triphosphate hydrolases"/>
    <property type="match status" value="1"/>
</dbReference>
<keyword evidence="6" id="KW-1185">Reference proteome</keyword>
<dbReference type="PROSITE" id="PS50893">
    <property type="entry name" value="ABC_TRANSPORTER_2"/>
    <property type="match status" value="1"/>
</dbReference>
<dbReference type="InterPro" id="IPR015854">
    <property type="entry name" value="ABC_transpr_LolD-like"/>
</dbReference>
<comment type="caution">
    <text evidence="5">The sequence shown here is derived from an EMBL/GenBank/DDBJ whole genome shotgun (WGS) entry which is preliminary data.</text>
</comment>
<organism evidence="5 6">
    <name type="scientific">Longispora fulva</name>
    <dbReference type="NCBI Taxonomy" id="619741"/>
    <lineage>
        <taxon>Bacteria</taxon>
        <taxon>Bacillati</taxon>
        <taxon>Actinomycetota</taxon>
        <taxon>Actinomycetes</taxon>
        <taxon>Micromonosporales</taxon>
        <taxon>Micromonosporaceae</taxon>
        <taxon>Longispora</taxon>
    </lineage>
</organism>
<feature type="signal peptide" evidence="3">
    <location>
        <begin position="1"/>
        <end position="18"/>
    </location>
</feature>
<evidence type="ECO:0000256" key="3">
    <source>
        <dbReference type="SAM" id="SignalP"/>
    </source>
</evidence>
<feature type="domain" description="ABC transporter" evidence="4">
    <location>
        <begin position="5"/>
        <end position="223"/>
    </location>
</feature>
<keyword evidence="2" id="KW-0067">ATP-binding</keyword>
<dbReference type="InterPro" id="IPR003593">
    <property type="entry name" value="AAA+_ATPase"/>
</dbReference>
<dbReference type="GO" id="GO:0005524">
    <property type="term" value="F:ATP binding"/>
    <property type="evidence" value="ECO:0007669"/>
    <property type="project" value="UniProtKB-KW"/>
</dbReference>
<dbReference type="SMART" id="SM00382">
    <property type="entry name" value="AAA"/>
    <property type="match status" value="1"/>
</dbReference>
<reference evidence="5" key="1">
    <citation type="submission" date="2020-11" db="EMBL/GenBank/DDBJ databases">
        <title>Sequencing the genomes of 1000 actinobacteria strains.</title>
        <authorList>
            <person name="Klenk H.-P."/>
        </authorList>
    </citation>
    <scope>NUCLEOTIDE SEQUENCE</scope>
    <source>
        <strain evidence="5">DSM 45356</strain>
    </source>
</reference>
<gene>
    <name evidence="5" type="ORF">IW245_002442</name>
</gene>
<evidence type="ECO:0000256" key="1">
    <source>
        <dbReference type="ARBA" id="ARBA00022741"/>
    </source>
</evidence>
<dbReference type="InterPro" id="IPR003439">
    <property type="entry name" value="ABC_transporter-like_ATP-bd"/>
</dbReference>
<keyword evidence="5" id="KW-0449">Lipoprotein</keyword>
<dbReference type="AlphaFoldDB" id="A0A8J7G9I1"/>
<dbReference type="InterPro" id="IPR027417">
    <property type="entry name" value="P-loop_NTPase"/>
</dbReference>
<evidence type="ECO:0000313" key="6">
    <source>
        <dbReference type="Proteomes" id="UP000622552"/>
    </source>
</evidence>
<dbReference type="GO" id="GO:0005886">
    <property type="term" value="C:plasma membrane"/>
    <property type="evidence" value="ECO:0007669"/>
    <property type="project" value="TreeGrafter"/>
</dbReference>
<evidence type="ECO:0000259" key="4">
    <source>
        <dbReference type="PROSITE" id="PS50893"/>
    </source>
</evidence>
<evidence type="ECO:0000313" key="5">
    <source>
        <dbReference type="EMBL" id="MBG6136248.1"/>
    </source>
</evidence>
<sequence>MSALFRCRALGRTFGAGAAAVTAVAEATCRIEPGDRIAVSGASGSGKSTLLHLIAGLETPTSGEAEWPGLGGDPRRPPGAVAMVFQAPSLLPALDVTENVSLPLLLCGHEPAEARKRAIAALELLGLDELAGRLPEEISGGQAQRVVIARAIATRPVLLLADEPTGQLDTGTAAAVLDVLLAAAAHLDAALVVATHDEDVAARLGTRWHMRDGHLRTGWAAPC</sequence>
<evidence type="ECO:0000256" key="2">
    <source>
        <dbReference type="ARBA" id="ARBA00022840"/>
    </source>
</evidence>
<dbReference type="PANTHER" id="PTHR24220:SF685">
    <property type="entry name" value="ABC TRANSPORTER RELATED"/>
    <property type="match status" value="1"/>
</dbReference>
<protein>
    <submittedName>
        <fullName evidence="5">ABC-type lipoprotein export system ATPase subunit</fullName>
    </submittedName>
</protein>
<dbReference type="SUPFAM" id="SSF52540">
    <property type="entry name" value="P-loop containing nucleoside triphosphate hydrolases"/>
    <property type="match status" value="1"/>
</dbReference>
<dbReference type="EMBL" id="JADOUF010000001">
    <property type="protein sequence ID" value="MBG6136248.1"/>
    <property type="molecule type" value="Genomic_DNA"/>
</dbReference>
<keyword evidence="3" id="KW-0732">Signal</keyword>
<dbReference type="InterPro" id="IPR017871">
    <property type="entry name" value="ABC_transporter-like_CS"/>
</dbReference>
<dbReference type="PROSITE" id="PS00211">
    <property type="entry name" value="ABC_TRANSPORTER_1"/>
    <property type="match status" value="1"/>
</dbReference>
<feature type="chain" id="PRO_5038941277" evidence="3">
    <location>
        <begin position="19"/>
        <end position="223"/>
    </location>
</feature>
<dbReference type="Pfam" id="PF00005">
    <property type="entry name" value="ABC_tran"/>
    <property type="match status" value="1"/>
</dbReference>
<dbReference type="GO" id="GO:0022857">
    <property type="term" value="F:transmembrane transporter activity"/>
    <property type="evidence" value="ECO:0007669"/>
    <property type="project" value="TreeGrafter"/>
</dbReference>
<proteinExistence type="predicted"/>
<name>A0A8J7G9I1_9ACTN</name>
<dbReference type="GO" id="GO:0016887">
    <property type="term" value="F:ATP hydrolysis activity"/>
    <property type="evidence" value="ECO:0007669"/>
    <property type="project" value="InterPro"/>
</dbReference>